<keyword evidence="3" id="KW-1185">Reference proteome</keyword>
<gene>
    <name evidence="2" type="ORF">MKO06_08910</name>
</gene>
<evidence type="ECO:0008006" key="4">
    <source>
        <dbReference type="Google" id="ProtNLM"/>
    </source>
</evidence>
<feature type="chain" id="PRO_5040872628" description="Secreted protein" evidence="1">
    <location>
        <begin position="23"/>
        <end position="261"/>
    </location>
</feature>
<dbReference type="AlphaFoldDB" id="A0A9X2KWJ6"/>
<sequence>MKNYLKNIGFLLSLIFSLSLFAQQANQAFWIHEDQVKPSMMEKYMSISKNFVEQCKKHNLKDAEWNTAYMNDGTVLSITPISSLSDIQNMSFEPLREAMGDNEFQKIFEDFDKCYDRHGDYVVVLDAGLSYMPDGLNTETPGKNHRVWHRMEVSPQNLSKIRKEMTDLKQVFADKGSKMHYRIYRSGFGNVGNYFVAVISTKDAAEYATMAAENEKVIGEEGKKAFDDVFQYVEKYEVKQGGMMPDLGYKGESSTAQVTKN</sequence>
<evidence type="ECO:0000313" key="3">
    <source>
        <dbReference type="Proteomes" id="UP001155280"/>
    </source>
</evidence>
<evidence type="ECO:0000313" key="2">
    <source>
        <dbReference type="EMBL" id="MCP9200025.1"/>
    </source>
</evidence>
<dbReference type="Proteomes" id="UP001155280">
    <property type="component" value="Unassembled WGS sequence"/>
</dbReference>
<protein>
    <recommendedName>
        <fullName evidence="4">Secreted protein</fullName>
    </recommendedName>
</protein>
<name>A0A9X2KWJ6_9FLAO</name>
<accession>A0A9X2KWJ6</accession>
<organism evidence="2 3">
    <name type="scientific">Christiangramia oceanisediminis</name>
    <dbReference type="NCBI Taxonomy" id="2920386"/>
    <lineage>
        <taxon>Bacteria</taxon>
        <taxon>Pseudomonadati</taxon>
        <taxon>Bacteroidota</taxon>
        <taxon>Flavobacteriia</taxon>
        <taxon>Flavobacteriales</taxon>
        <taxon>Flavobacteriaceae</taxon>
        <taxon>Christiangramia</taxon>
    </lineage>
</organism>
<evidence type="ECO:0000256" key="1">
    <source>
        <dbReference type="SAM" id="SignalP"/>
    </source>
</evidence>
<proteinExistence type="predicted"/>
<keyword evidence="1" id="KW-0732">Signal</keyword>
<dbReference type="RefSeq" id="WP_241551836.1">
    <property type="nucleotide sequence ID" value="NZ_JANCNS010000002.1"/>
</dbReference>
<dbReference type="EMBL" id="JANCNS010000002">
    <property type="protein sequence ID" value="MCP9200025.1"/>
    <property type="molecule type" value="Genomic_DNA"/>
</dbReference>
<feature type="signal peptide" evidence="1">
    <location>
        <begin position="1"/>
        <end position="22"/>
    </location>
</feature>
<reference evidence="2" key="1">
    <citation type="submission" date="2022-07" db="EMBL/GenBank/DDBJ databases">
        <title>Gramela sediminis sp. nov., isolated from deep-sea sediment of the Indian Ocean.</title>
        <authorList>
            <person name="Shi H."/>
        </authorList>
    </citation>
    <scope>NUCLEOTIDE SEQUENCE</scope>
    <source>
        <strain evidence="2">GC03-9</strain>
    </source>
</reference>
<comment type="caution">
    <text evidence="2">The sequence shown here is derived from an EMBL/GenBank/DDBJ whole genome shotgun (WGS) entry which is preliminary data.</text>
</comment>